<keyword evidence="3" id="KW-1185">Reference proteome</keyword>
<keyword evidence="1" id="KW-0479">Metal-binding</keyword>
<dbReference type="PANTHER" id="PTHR40280">
    <property type="entry name" value="BLR6907 PROTEIN"/>
    <property type="match status" value="1"/>
</dbReference>
<reference evidence="2 3" key="1">
    <citation type="journal article" date="2019" name="Int. J. Syst. Evol. Microbiol.">
        <title>The Global Catalogue of Microorganisms (GCM) 10K type strain sequencing project: providing services to taxonomists for standard genome sequencing and annotation.</title>
        <authorList>
            <consortium name="The Broad Institute Genomics Platform"/>
            <consortium name="The Broad Institute Genome Sequencing Center for Infectious Disease"/>
            <person name="Wu L."/>
            <person name="Ma J."/>
        </authorList>
    </citation>
    <scope>NUCLEOTIDE SEQUENCE [LARGE SCALE GENOMIC DNA]</scope>
    <source>
        <strain evidence="2 3">JCM 9933</strain>
    </source>
</reference>
<dbReference type="RefSeq" id="WP_343896450.1">
    <property type="nucleotide sequence ID" value="NZ_BAAAFZ010000052.1"/>
</dbReference>
<accession>A0ABN1FJ31</accession>
<name>A0ABN1FJ31_9PROT</name>
<comment type="caution">
    <text evidence="2">The sequence shown here is derived from an EMBL/GenBank/DDBJ whole genome shotgun (WGS) entry which is preliminary data.</text>
</comment>
<dbReference type="SUPFAM" id="SSF54593">
    <property type="entry name" value="Glyoxalase/Bleomycin resistance protein/Dihydroxybiphenyl dioxygenase"/>
    <property type="match status" value="2"/>
</dbReference>
<dbReference type="CDD" id="cd06587">
    <property type="entry name" value="VOC"/>
    <property type="match status" value="1"/>
</dbReference>
<evidence type="ECO:0000313" key="3">
    <source>
        <dbReference type="Proteomes" id="UP001501588"/>
    </source>
</evidence>
<dbReference type="EMBL" id="BAAAFZ010000052">
    <property type="protein sequence ID" value="GAA0591835.1"/>
    <property type="molecule type" value="Genomic_DNA"/>
</dbReference>
<evidence type="ECO:0000256" key="1">
    <source>
        <dbReference type="ARBA" id="ARBA00022723"/>
    </source>
</evidence>
<dbReference type="PANTHER" id="PTHR40280:SF1">
    <property type="entry name" value="VOC DOMAIN-CONTAINING PROTEIN"/>
    <property type="match status" value="1"/>
</dbReference>
<evidence type="ECO:0008006" key="4">
    <source>
        <dbReference type="Google" id="ProtNLM"/>
    </source>
</evidence>
<evidence type="ECO:0000313" key="2">
    <source>
        <dbReference type="EMBL" id="GAA0591835.1"/>
    </source>
</evidence>
<dbReference type="PROSITE" id="PS00934">
    <property type="entry name" value="GLYOXALASE_I_1"/>
    <property type="match status" value="1"/>
</dbReference>
<protein>
    <recommendedName>
        <fullName evidence="4">VOC domain-containing protein</fullName>
    </recommendedName>
</protein>
<dbReference type="InterPro" id="IPR018146">
    <property type="entry name" value="Glyoxalase_1_CS"/>
</dbReference>
<dbReference type="InterPro" id="IPR029068">
    <property type="entry name" value="Glyas_Bleomycin-R_OHBP_Dase"/>
</dbReference>
<dbReference type="Gene3D" id="3.10.180.10">
    <property type="entry name" value="2,3-Dihydroxybiphenyl 1,2-Dioxygenase, domain 1"/>
    <property type="match status" value="2"/>
</dbReference>
<proteinExistence type="predicted"/>
<organism evidence="2 3">
    <name type="scientific">Craurococcus roseus</name>
    <dbReference type="NCBI Taxonomy" id="77585"/>
    <lineage>
        <taxon>Bacteria</taxon>
        <taxon>Pseudomonadati</taxon>
        <taxon>Pseudomonadota</taxon>
        <taxon>Alphaproteobacteria</taxon>
        <taxon>Acetobacterales</taxon>
        <taxon>Acetobacteraceae</taxon>
        <taxon>Craurococcus</taxon>
    </lineage>
</organism>
<sequence length="292" mass="32128">MDTHANAFDRAAESLGNAVELQHVNLRVPDQQAATAFYISGLGLTRDPFLMTGTDNMWANAGASQFHLPTGAPQVLRGTTGLVVPNRAQLLDRLAKVRGQLEGTRFAFAETGDGAEATCPWGNRIRCHAPDRARFGPVTLGIPYVEFDVSPGAVGGIARFYNEILGVRAWTEGAGTARALVAKNQHLVFRETDRPRPPFDGHHVQIALADFGGPYTKLRKRGLVSREDSQWQYRFRDIVDPDTGAMLFTVEHEVRSMTHPMFGRPLVNRNAALNNRNYAAGHEGWAWTMPPG</sequence>
<dbReference type="Proteomes" id="UP001501588">
    <property type="component" value="Unassembled WGS sequence"/>
</dbReference>
<gene>
    <name evidence="2" type="ORF">GCM10009416_32810</name>
</gene>